<protein>
    <submittedName>
        <fullName evidence="3">Uncharacterized protein</fullName>
    </submittedName>
</protein>
<dbReference type="EMBL" id="JAHUZB010000009">
    <property type="protein sequence ID" value="MBV7392235.1"/>
    <property type="molecule type" value="Genomic_DNA"/>
</dbReference>
<evidence type="ECO:0000313" key="3">
    <source>
        <dbReference type="EMBL" id="MBV7392235.1"/>
    </source>
</evidence>
<sequence length="217" mass="24489">MKRRQNQLIKKDNKLFLIFSIFTLITIVLVAFIFLFSYKPSSNQQITSYSTNSSIRNSTNKLQQSSNNDSSHTTNEFPYEVSFPSDKILVGQYNEFGFSVTTYKSNQSITVAYNTTDSDSYGERTGQVASLTPTTVSTQTIAVREYETQKNVHVNTELKLSDVEHAASIDFFTPFNGNDTKIYAYYMDNGNIALAFTPANADSYQVVVYQVVELSLK</sequence>
<comment type="caution">
    <text evidence="3">The sequence shown here is derived from an EMBL/GenBank/DDBJ whole genome shotgun (WGS) entry which is preliminary data.</text>
</comment>
<evidence type="ECO:0000256" key="1">
    <source>
        <dbReference type="SAM" id="MobiDB-lite"/>
    </source>
</evidence>
<keyword evidence="2" id="KW-1133">Transmembrane helix</keyword>
<accession>A0ABS6THF5</accession>
<reference evidence="3 4" key="1">
    <citation type="submission" date="2021-06" db="EMBL/GenBank/DDBJ databases">
        <title>Enterococcus alishanensis sp. nov., a novel lactic acid bacterium isolated from fresh coffee beans.</title>
        <authorList>
            <person name="Chen Y.-S."/>
        </authorList>
    </citation>
    <scope>NUCLEOTIDE SEQUENCE [LARGE SCALE GENOMIC DNA]</scope>
    <source>
        <strain evidence="3 4">ALS3</strain>
    </source>
</reference>
<keyword evidence="2" id="KW-0472">Membrane</keyword>
<organism evidence="3 4">
    <name type="scientific">Enterococcus alishanensis</name>
    <dbReference type="NCBI Taxonomy" id="1303817"/>
    <lineage>
        <taxon>Bacteria</taxon>
        <taxon>Bacillati</taxon>
        <taxon>Bacillota</taxon>
        <taxon>Bacilli</taxon>
        <taxon>Lactobacillales</taxon>
        <taxon>Enterococcaceae</taxon>
        <taxon>Enterococcus</taxon>
    </lineage>
</organism>
<keyword evidence="4" id="KW-1185">Reference proteome</keyword>
<evidence type="ECO:0000256" key="2">
    <source>
        <dbReference type="SAM" id="Phobius"/>
    </source>
</evidence>
<proteinExistence type="predicted"/>
<dbReference type="Proteomes" id="UP000774130">
    <property type="component" value="Unassembled WGS sequence"/>
</dbReference>
<feature type="region of interest" description="Disordered" evidence="1">
    <location>
        <begin position="57"/>
        <end position="76"/>
    </location>
</feature>
<evidence type="ECO:0000313" key="4">
    <source>
        <dbReference type="Proteomes" id="UP000774130"/>
    </source>
</evidence>
<dbReference type="RefSeq" id="WP_218327448.1">
    <property type="nucleotide sequence ID" value="NZ_JAHUZB010000009.1"/>
</dbReference>
<name>A0ABS6THF5_9ENTE</name>
<gene>
    <name evidence="3" type="ORF">KUA55_16250</name>
</gene>
<feature type="transmembrane region" description="Helical" evidence="2">
    <location>
        <begin position="15"/>
        <end position="38"/>
    </location>
</feature>
<keyword evidence="2" id="KW-0812">Transmembrane</keyword>